<dbReference type="SUPFAM" id="SSF52172">
    <property type="entry name" value="CheY-like"/>
    <property type="match status" value="2"/>
</dbReference>
<evidence type="ECO:0000313" key="6">
    <source>
        <dbReference type="EMBL" id="KAA9005705.1"/>
    </source>
</evidence>
<dbReference type="PROSITE" id="PS50110">
    <property type="entry name" value="RESPONSE_REGULATORY"/>
    <property type="match status" value="1"/>
</dbReference>
<dbReference type="GO" id="GO:0000160">
    <property type="term" value="P:phosphorelay signal transduction system"/>
    <property type="evidence" value="ECO:0007669"/>
    <property type="project" value="InterPro"/>
</dbReference>
<dbReference type="RefSeq" id="WP_150446611.1">
    <property type="nucleotide sequence ID" value="NZ_VYQE01000006.1"/>
</dbReference>
<dbReference type="PROSITE" id="PS50887">
    <property type="entry name" value="GGDEF"/>
    <property type="match status" value="1"/>
</dbReference>
<dbReference type="GO" id="GO:0005886">
    <property type="term" value="C:plasma membrane"/>
    <property type="evidence" value="ECO:0007669"/>
    <property type="project" value="TreeGrafter"/>
</dbReference>
<dbReference type="InterPro" id="IPR043128">
    <property type="entry name" value="Rev_trsase/Diguanyl_cyclase"/>
</dbReference>
<dbReference type="InterPro" id="IPR000160">
    <property type="entry name" value="GGDEF_dom"/>
</dbReference>
<reference evidence="6 7" key="1">
    <citation type="submission" date="2019-09" db="EMBL/GenBank/DDBJ databases">
        <authorList>
            <person name="Park J.-S."/>
            <person name="Choi H.-J."/>
        </authorList>
    </citation>
    <scope>NUCLEOTIDE SEQUENCE [LARGE SCALE GENOMIC DNA]</scope>
    <source>
        <strain evidence="6 7">176SS1-4</strain>
    </source>
</reference>
<dbReference type="GO" id="GO:0052621">
    <property type="term" value="F:diguanylate cyclase activity"/>
    <property type="evidence" value="ECO:0007669"/>
    <property type="project" value="UniProtKB-EC"/>
</dbReference>
<dbReference type="InterPro" id="IPR001789">
    <property type="entry name" value="Sig_transdc_resp-reg_receiver"/>
</dbReference>
<dbReference type="SUPFAM" id="SSF55073">
    <property type="entry name" value="Nucleotide cyclase"/>
    <property type="match status" value="1"/>
</dbReference>
<dbReference type="SMART" id="SM00267">
    <property type="entry name" value="GGDEF"/>
    <property type="match status" value="1"/>
</dbReference>
<dbReference type="InterPro" id="IPR050469">
    <property type="entry name" value="Diguanylate_Cyclase"/>
</dbReference>
<evidence type="ECO:0000256" key="3">
    <source>
        <dbReference type="PROSITE-ProRule" id="PRU00169"/>
    </source>
</evidence>
<name>A0A5J5GC21_9RHOB</name>
<dbReference type="GO" id="GO:1902201">
    <property type="term" value="P:negative regulation of bacterial-type flagellum-dependent cell motility"/>
    <property type="evidence" value="ECO:0007669"/>
    <property type="project" value="TreeGrafter"/>
</dbReference>
<keyword evidence="3" id="KW-0597">Phosphoprotein</keyword>
<dbReference type="GO" id="GO:0043709">
    <property type="term" value="P:cell adhesion involved in single-species biofilm formation"/>
    <property type="evidence" value="ECO:0007669"/>
    <property type="project" value="TreeGrafter"/>
</dbReference>
<proteinExistence type="predicted"/>
<dbReference type="Pfam" id="PF00990">
    <property type="entry name" value="GGDEF"/>
    <property type="match status" value="1"/>
</dbReference>
<keyword evidence="7" id="KW-1185">Reference proteome</keyword>
<feature type="domain" description="Response regulatory" evidence="4">
    <location>
        <begin position="4"/>
        <end position="120"/>
    </location>
</feature>
<dbReference type="Gene3D" id="3.40.50.2300">
    <property type="match status" value="1"/>
</dbReference>
<sequence length="460" mass="49309">MSARIFILDGAVTNRIVLKVRLLAARYDVEVAASLSAAARSMAARRPDLVLVDCGAGDPEDLAILQDVRALPGAPGVPIVAMGGLDSPDARLAGFAAGADEVMTTPIHDVLLLARIRSLLRIRDTEAELALREETARALGFSEPPAGFEGPERISLVVPATAEGRRRAESVARALPGPVDILAPEDALATRSATDIYLIDATCLDDRTFRAEIFHLVADLRARSASRFAAQLVILPRGSEGMAGMVLDLGADDLVCHDVGLQELAHRVRTLLRRKRQQDALRATVASGLEAAVTDPLTGLHNRRYAESHLAHLCHRGREEKRSFAMMVLDIDHFKQINDRWGHAAGDAVLKAVADRLRINVRSVDLVARIGGEEFLVAMPDTSAAVAQHAAERLCHLIEEMRIAVPGTRMPVRVTMSIGVALGNCDGSPCEDIDALLCRADAALYAAKNSGRNTVSLSAA</sequence>
<dbReference type="FunFam" id="3.30.70.270:FF:000001">
    <property type="entry name" value="Diguanylate cyclase domain protein"/>
    <property type="match status" value="1"/>
</dbReference>
<organism evidence="6 7">
    <name type="scientific">Histidinibacterium aquaticum</name>
    <dbReference type="NCBI Taxonomy" id="2613962"/>
    <lineage>
        <taxon>Bacteria</taxon>
        <taxon>Pseudomonadati</taxon>
        <taxon>Pseudomonadota</taxon>
        <taxon>Alphaproteobacteria</taxon>
        <taxon>Rhodobacterales</taxon>
        <taxon>Paracoccaceae</taxon>
        <taxon>Histidinibacterium</taxon>
    </lineage>
</organism>
<evidence type="ECO:0000256" key="2">
    <source>
        <dbReference type="ARBA" id="ARBA00034247"/>
    </source>
</evidence>
<feature type="modified residue" description="4-aspartylphosphate" evidence="3">
    <location>
        <position position="53"/>
    </location>
</feature>
<evidence type="ECO:0000259" key="4">
    <source>
        <dbReference type="PROSITE" id="PS50110"/>
    </source>
</evidence>
<comment type="catalytic activity">
    <reaction evidence="2">
        <text>2 GTP = 3',3'-c-di-GMP + 2 diphosphate</text>
        <dbReference type="Rhea" id="RHEA:24898"/>
        <dbReference type="ChEBI" id="CHEBI:33019"/>
        <dbReference type="ChEBI" id="CHEBI:37565"/>
        <dbReference type="ChEBI" id="CHEBI:58805"/>
        <dbReference type="EC" id="2.7.7.65"/>
    </reaction>
</comment>
<dbReference type="SMART" id="SM00448">
    <property type="entry name" value="REC"/>
    <property type="match status" value="1"/>
</dbReference>
<feature type="domain" description="GGDEF" evidence="5">
    <location>
        <begin position="322"/>
        <end position="460"/>
    </location>
</feature>
<evidence type="ECO:0000259" key="5">
    <source>
        <dbReference type="PROSITE" id="PS50887"/>
    </source>
</evidence>
<accession>A0A5J5GC21</accession>
<evidence type="ECO:0000256" key="1">
    <source>
        <dbReference type="ARBA" id="ARBA00012528"/>
    </source>
</evidence>
<dbReference type="CDD" id="cd01949">
    <property type="entry name" value="GGDEF"/>
    <property type="match status" value="1"/>
</dbReference>
<dbReference type="PANTHER" id="PTHR45138:SF9">
    <property type="entry name" value="DIGUANYLATE CYCLASE DGCM-RELATED"/>
    <property type="match status" value="1"/>
</dbReference>
<dbReference type="EMBL" id="VYQE01000006">
    <property type="protein sequence ID" value="KAA9005705.1"/>
    <property type="molecule type" value="Genomic_DNA"/>
</dbReference>
<comment type="caution">
    <text evidence="6">The sequence shown here is derived from an EMBL/GenBank/DDBJ whole genome shotgun (WGS) entry which is preliminary data.</text>
</comment>
<dbReference type="NCBIfam" id="TIGR00254">
    <property type="entry name" value="GGDEF"/>
    <property type="match status" value="1"/>
</dbReference>
<gene>
    <name evidence="6" type="ORF">F3S47_17555</name>
</gene>
<dbReference type="PANTHER" id="PTHR45138">
    <property type="entry name" value="REGULATORY COMPONENTS OF SENSORY TRANSDUCTION SYSTEM"/>
    <property type="match status" value="1"/>
</dbReference>
<evidence type="ECO:0000313" key="7">
    <source>
        <dbReference type="Proteomes" id="UP000326554"/>
    </source>
</evidence>
<dbReference type="EC" id="2.7.7.65" evidence="1"/>
<dbReference type="Pfam" id="PF00072">
    <property type="entry name" value="Response_reg"/>
    <property type="match status" value="1"/>
</dbReference>
<dbReference type="AlphaFoldDB" id="A0A5J5GC21"/>
<dbReference type="Proteomes" id="UP000326554">
    <property type="component" value="Unassembled WGS sequence"/>
</dbReference>
<dbReference type="InterPro" id="IPR011006">
    <property type="entry name" value="CheY-like_superfamily"/>
</dbReference>
<dbReference type="Gene3D" id="3.30.70.270">
    <property type="match status" value="1"/>
</dbReference>
<dbReference type="InterPro" id="IPR029787">
    <property type="entry name" value="Nucleotide_cyclase"/>
</dbReference>
<protein>
    <recommendedName>
        <fullName evidence="1">diguanylate cyclase</fullName>
        <ecNumber evidence="1">2.7.7.65</ecNumber>
    </recommendedName>
</protein>